<name>A0AAE2CXS6_9LAMI</name>
<accession>A0AAE2CXS6</accession>
<dbReference type="EMBL" id="JACGWO010000001">
    <property type="protein sequence ID" value="KAK4438423.1"/>
    <property type="molecule type" value="Genomic_DNA"/>
</dbReference>
<organism evidence="2 3">
    <name type="scientific">Sesamum alatum</name>
    <dbReference type="NCBI Taxonomy" id="300844"/>
    <lineage>
        <taxon>Eukaryota</taxon>
        <taxon>Viridiplantae</taxon>
        <taxon>Streptophyta</taxon>
        <taxon>Embryophyta</taxon>
        <taxon>Tracheophyta</taxon>
        <taxon>Spermatophyta</taxon>
        <taxon>Magnoliopsida</taxon>
        <taxon>eudicotyledons</taxon>
        <taxon>Gunneridae</taxon>
        <taxon>Pentapetalae</taxon>
        <taxon>asterids</taxon>
        <taxon>lamiids</taxon>
        <taxon>Lamiales</taxon>
        <taxon>Pedaliaceae</taxon>
        <taxon>Sesamum</taxon>
    </lineage>
</organism>
<evidence type="ECO:0000256" key="1">
    <source>
        <dbReference type="SAM" id="MobiDB-lite"/>
    </source>
</evidence>
<sequence>MSDETASWCTGSSSGSNPTNRAYSTHKSDSSGDSLLKVYNCGKEAVVRTSWTNTNPGRRFRGYPGNRSSYCGSFQWVDPPMCRRSQEIIPGLLRCMSNYENMIKRAAEQVEELECSCCRLRRLLLLLRAIDQQFGRRLKYRHCLEQVINPLALAYRCRSEPVWDALRVIFGPSDNVQEGRNKNEVAVDRDSSSEQTVIDYSAQLDTESSGSPIDNAS</sequence>
<feature type="region of interest" description="Disordered" evidence="1">
    <location>
        <begin position="1"/>
        <end position="32"/>
    </location>
</feature>
<feature type="compositionally biased region" description="Polar residues" evidence="1">
    <location>
        <begin position="1"/>
        <end position="25"/>
    </location>
</feature>
<comment type="caution">
    <text evidence="2">The sequence shown here is derived from an EMBL/GenBank/DDBJ whole genome shotgun (WGS) entry which is preliminary data.</text>
</comment>
<dbReference type="Proteomes" id="UP001293254">
    <property type="component" value="Unassembled WGS sequence"/>
</dbReference>
<gene>
    <name evidence="2" type="ORF">Salat_0176600</name>
</gene>
<evidence type="ECO:0008006" key="4">
    <source>
        <dbReference type="Google" id="ProtNLM"/>
    </source>
</evidence>
<evidence type="ECO:0000313" key="2">
    <source>
        <dbReference type="EMBL" id="KAK4438423.1"/>
    </source>
</evidence>
<proteinExistence type="predicted"/>
<reference evidence="2" key="1">
    <citation type="submission" date="2020-06" db="EMBL/GenBank/DDBJ databases">
        <authorList>
            <person name="Li T."/>
            <person name="Hu X."/>
            <person name="Zhang T."/>
            <person name="Song X."/>
            <person name="Zhang H."/>
            <person name="Dai N."/>
            <person name="Sheng W."/>
            <person name="Hou X."/>
            <person name="Wei L."/>
        </authorList>
    </citation>
    <scope>NUCLEOTIDE SEQUENCE</scope>
    <source>
        <strain evidence="2">3651</strain>
        <tissue evidence="2">Leaf</tissue>
    </source>
</reference>
<dbReference type="PANTHER" id="PTHR33248">
    <property type="entry name" value="ZINC ION-BINDING PROTEIN"/>
    <property type="match status" value="1"/>
</dbReference>
<dbReference type="AlphaFoldDB" id="A0AAE2CXS6"/>
<protein>
    <recommendedName>
        <fullName evidence="4">Zinc finger GRF-type domain-containing protein</fullName>
    </recommendedName>
</protein>
<keyword evidence="3" id="KW-1185">Reference proteome</keyword>
<evidence type="ECO:0000313" key="3">
    <source>
        <dbReference type="Proteomes" id="UP001293254"/>
    </source>
</evidence>
<reference evidence="2" key="2">
    <citation type="journal article" date="2024" name="Plant">
        <title>Genomic evolution and insights into agronomic trait innovations of Sesamum species.</title>
        <authorList>
            <person name="Miao H."/>
            <person name="Wang L."/>
            <person name="Qu L."/>
            <person name="Liu H."/>
            <person name="Sun Y."/>
            <person name="Le M."/>
            <person name="Wang Q."/>
            <person name="Wei S."/>
            <person name="Zheng Y."/>
            <person name="Lin W."/>
            <person name="Duan Y."/>
            <person name="Cao H."/>
            <person name="Xiong S."/>
            <person name="Wang X."/>
            <person name="Wei L."/>
            <person name="Li C."/>
            <person name="Ma Q."/>
            <person name="Ju M."/>
            <person name="Zhao R."/>
            <person name="Li G."/>
            <person name="Mu C."/>
            <person name="Tian Q."/>
            <person name="Mei H."/>
            <person name="Zhang T."/>
            <person name="Gao T."/>
            <person name="Zhang H."/>
        </authorList>
    </citation>
    <scope>NUCLEOTIDE SEQUENCE</scope>
    <source>
        <strain evidence="2">3651</strain>
    </source>
</reference>